<dbReference type="PATRIC" id="fig|1473.5.peg.685"/>
<dbReference type="Proteomes" id="UP000036780">
    <property type="component" value="Unassembled WGS sequence"/>
</dbReference>
<dbReference type="RefSeq" id="WP_050351550.1">
    <property type="nucleotide sequence ID" value="NZ_BOSN01000001.1"/>
</dbReference>
<dbReference type="OrthoDB" id="2974647at2"/>
<evidence type="ECO:0000313" key="2">
    <source>
        <dbReference type="Proteomes" id="UP000036780"/>
    </source>
</evidence>
<gene>
    <name evidence="1" type="ORF">AFK71_10830</name>
</gene>
<reference evidence="2" key="1">
    <citation type="submission" date="2015-07" db="EMBL/GenBank/DDBJ databases">
        <title>Fjat-10053 dsm26.</title>
        <authorList>
            <person name="Liu B."/>
            <person name="Wang J."/>
            <person name="Zhu Y."/>
            <person name="Liu G."/>
            <person name="Chen Q."/>
            <person name="Chen Z."/>
            <person name="Lan J."/>
            <person name="Che J."/>
            <person name="Ge C."/>
            <person name="Shi H."/>
            <person name="Pan Z."/>
            <person name="Liu X."/>
        </authorList>
    </citation>
    <scope>NUCLEOTIDE SEQUENCE [LARGE SCALE GENOMIC DNA]</scope>
    <source>
        <strain evidence="2">DSM 26</strain>
    </source>
</reference>
<dbReference type="GeneID" id="66872059"/>
<evidence type="ECO:0000313" key="1">
    <source>
        <dbReference type="EMBL" id="KNE19048.1"/>
    </source>
</evidence>
<keyword evidence="2" id="KW-1185">Reference proteome</keyword>
<dbReference type="EMBL" id="LGTO01000007">
    <property type="protein sequence ID" value="KNE19048.1"/>
    <property type="molecule type" value="Genomic_DNA"/>
</dbReference>
<sequence>MKLQLANRSIYNCLELAAAKREYIEIELRHRKLGKTTALIQFAKENGYVVLVGSVAEAKVLIREYGYRLIKSINSNLDGYPFFVFDETAPREKIEAMKEDGQIIITGFLRAEDFYGEQAVNK</sequence>
<protein>
    <submittedName>
        <fullName evidence="1">Uncharacterized protein</fullName>
    </submittedName>
</protein>
<accession>A0A0L0QLC9</accession>
<proteinExistence type="predicted"/>
<name>A0A0L0QLC9_VIRPA</name>
<dbReference type="AlphaFoldDB" id="A0A0L0QLC9"/>
<comment type="caution">
    <text evidence="1">The sequence shown here is derived from an EMBL/GenBank/DDBJ whole genome shotgun (WGS) entry which is preliminary data.</text>
</comment>
<organism evidence="1 2">
    <name type="scientific">Virgibacillus pantothenticus</name>
    <dbReference type="NCBI Taxonomy" id="1473"/>
    <lineage>
        <taxon>Bacteria</taxon>
        <taxon>Bacillati</taxon>
        <taxon>Bacillota</taxon>
        <taxon>Bacilli</taxon>
        <taxon>Bacillales</taxon>
        <taxon>Bacillaceae</taxon>
        <taxon>Virgibacillus</taxon>
    </lineage>
</organism>